<comment type="caution">
    <text evidence="2">The sequence shown here is derived from an EMBL/GenBank/DDBJ whole genome shotgun (WGS) entry which is preliminary data.</text>
</comment>
<dbReference type="EMBL" id="DRWN01000029">
    <property type="protein sequence ID" value="HHK68312.1"/>
    <property type="molecule type" value="Genomic_DNA"/>
</dbReference>
<reference evidence="2" key="1">
    <citation type="journal article" date="2020" name="mSystems">
        <title>Genome- and Community-Level Interaction Insights into Carbon Utilization and Element Cycling Functions of Hydrothermarchaeota in Hydrothermal Sediment.</title>
        <authorList>
            <person name="Zhou Z."/>
            <person name="Liu Y."/>
            <person name="Xu W."/>
            <person name="Pan J."/>
            <person name="Luo Z.H."/>
            <person name="Li M."/>
        </authorList>
    </citation>
    <scope>NUCLEOTIDE SEQUENCE [LARGE SCALE GENOMIC DNA]</scope>
    <source>
        <strain evidence="2">SpSt-1056</strain>
    </source>
</reference>
<name>A0A7C5QE71_CALS0</name>
<organism evidence="2">
    <name type="scientific">Caldiarchaeum subterraneum</name>
    <dbReference type="NCBI Taxonomy" id="311458"/>
    <lineage>
        <taxon>Archaea</taxon>
        <taxon>Nitrososphaerota</taxon>
        <taxon>Candidatus Caldarchaeales</taxon>
        <taxon>Candidatus Caldarchaeaceae</taxon>
        <taxon>Candidatus Caldarchaeum</taxon>
    </lineage>
</organism>
<protein>
    <recommendedName>
        <fullName evidence="3">DUF411 domain-containing protein</fullName>
    </recommendedName>
</protein>
<dbReference type="AlphaFoldDB" id="A0A7C5QE71"/>
<dbReference type="InterPro" id="IPR007332">
    <property type="entry name" value="DUF411"/>
</dbReference>
<accession>A0A7C5QE71</accession>
<dbReference type="Pfam" id="PF04214">
    <property type="entry name" value="DUF411"/>
    <property type="match status" value="1"/>
</dbReference>
<feature type="region of interest" description="Disordered" evidence="1">
    <location>
        <begin position="67"/>
        <end position="96"/>
    </location>
</feature>
<sequence>MVDGGGKTDGSLHPILGRGRAHTGWRVVWPDRVDDVGWHGLLGRYDGPWDDDGMVDALGMVSPPVHRSCLRNSRHSQRLDASKPSKPSPHMGSAHTSLLDDQHLRDGRLHHRCSPSAGRRNTRADVEATVTDGGMMRKIVPLALLAIAVVSTTYLLQTWTTAGNTSPTGSGVELTIYRTEQCPCCKDYEAYLRSRGAVFRTVTVDATGLENMRKKLGVPKELYSCHTAQAGPYFVEGHVPVEAIARLFSEKPTLDGIAVPGMPAGSPGMGGVKTEPLKIYAKTDGKISVWMVS</sequence>
<proteinExistence type="predicted"/>
<gene>
    <name evidence="2" type="ORF">ENM11_04050</name>
</gene>
<evidence type="ECO:0008006" key="3">
    <source>
        <dbReference type="Google" id="ProtNLM"/>
    </source>
</evidence>
<evidence type="ECO:0000256" key="1">
    <source>
        <dbReference type="SAM" id="MobiDB-lite"/>
    </source>
</evidence>
<evidence type="ECO:0000313" key="2">
    <source>
        <dbReference type="EMBL" id="HHK68312.1"/>
    </source>
</evidence>